<evidence type="ECO:0000256" key="7">
    <source>
        <dbReference type="ARBA" id="ARBA00023136"/>
    </source>
</evidence>
<evidence type="ECO:0000256" key="6">
    <source>
        <dbReference type="ARBA" id="ARBA00022989"/>
    </source>
</evidence>
<feature type="transmembrane region" description="Helical" evidence="8">
    <location>
        <begin position="292"/>
        <end position="310"/>
    </location>
</feature>
<sequence>MHPLLAAVPVLVAVVLLALRRGAVVSSAAALAAAVLIAALAQAFPAAALQSAGAYAVLVAEVLLILLFGMVLARMLEAAGAIALIAQALRRAVPSPLAGTALVVFGVVPFAESVTGFGIGVTVGVPILRALGHRPTRAALLGILGLIAVPWGALGPGTAVAASLAGLDVDAVGVGSALFNAIPIAVVAAVVIATCRGEGLAHIAGPSALGAVTLFAGILGANALIGTPLAGVLGSLLTILVLLGWFRLRGGTIEGAPGLPGALAPYGALVAGLLAAQLLAALVDAPLTRALAWPPIWLAVACAVALRTLPGPEARAAIRPGAARWVPVGASTAGFMLMGWVMSATGMSGDIGAAVAVLGIAPAPLLAAAGAVLTGSNTGANAMLAPTITSLAAASGTPAVWAIAASNTAASFATLATPSRVLMAVQLASDPEAGEAADGAKISRAALLAAGIAAVAIAGVLVVLTALG</sequence>
<proteinExistence type="inferred from homology"/>
<dbReference type="Pfam" id="PF02652">
    <property type="entry name" value="Lactate_perm"/>
    <property type="match status" value="1"/>
</dbReference>
<dbReference type="GO" id="GO:0015129">
    <property type="term" value="F:lactate transmembrane transporter activity"/>
    <property type="evidence" value="ECO:0007669"/>
    <property type="project" value="UniProtKB-UniRule"/>
</dbReference>
<keyword evidence="4 8" id="KW-1003">Cell membrane</keyword>
<evidence type="ECO:0000256" key="5">
    <source>
        <dbReference type="ARBA" id="ARBA00022692"/>
    </source>
</evidence>
<dbReference type="PANTHER" id="PTHR30003">
    <property type="entry name" value="L-LACTATE PERMEASE"/>
    <property type="match status" value="1"/>
</dbReference>
<comment type="subcellular location">
    <subcellularLocation>
        <location evidence="1 8">Cell membrane</location>
        <topology evidence="1 8">Multi-pass membrane protein</topology>
    </subcellularLocation>
</comment>
<dbReference type="GO" id="GO:0005886">
    <property type="term" value="C:plasma membrane"/>
    <property type="evidence" value="ECO:0007669"/>
    <property type="project" value="UniProtKB-SubCell"/>
</dbReference>
<comment type="caution">
    <text evidence="9">The sequence shown here is derived from an EMBL/GenBank/DDBJ whole genome shotgun (WGS) entry which is preliminary data.</text>
</comment>
<dbReference type="InterPro" id="IPR003804">
    <property type="entry name" value="Lactate_perm"/>
</dbReference>
<dbReference type="PANTHER" id="PTHR30003:SF0">
    <property type="entry name" value="GLYCOLATE PERMEASE GLCA-RELATED"/>
    <property type="match status" value="1"/>
</dbReference>
<evidence type="ECO:0000256" key="8">
    <source>
        <dbReference type="RuleBase" id="RU365092"/>
    </source>
</evidence>
<feature type="transmembrane region" description="Helical" evidence="8">
    <location>
        <begin position="88"/>
        <end position="108"/>
    </location>
</feature>
<evidence type="ECO:0000313" key="9">
    <source>
        <dbReference type="EMBL" id="MYM19957.1"/>
    </source>
</evidence>
<feature type="transmembrane region" description="Helical" evidence="8">
    <location>
        <begin position="53"/>
        <end position="76"/>
    </location>
</feature>
<evidence type="ECO:0000256" key="3">
    <source>
        <dbReference type="ARBA" id="ARBA00022448"/>
    </source>
</evidence>
<feature type="transmembrane region" description="Helical" evidence="8">
    <location>
        <begin position="258"/>
        <end position="280"/>
    </location>
</feature>
<feature type="transmembrane region" description="Helical" evidence="8">
    <location>
        <begin position="171"/>
        <end position="193"/>
    </location>
</feature>
<comment type="similarity">
    <text evidence="2 8">Belongs to the lactate permease family.</text>
</comment>
<dbReference type="Proteomes" id="UP000469215">
    <property type="component" value="Unassembled WGS sequence"/>
</dbReference>
<evidence type="ECO:0000256" key="4">
    <source>
        <dbReference type="ARBA" id="ARBA00022475"/>
    </source>
</evidence>
<gene>
    <name evidence="9" type="ORF">GSY69_08245</name>
</gene>
<accession>A0A6N9H782</accession>
<protein>
    <recommendedName>
        <fullName evidence="8">L-lactate permease</fullName>
    </recommendedName>
</protein>
<feature type="transmembrane region" description="Helical" evidence="8">
    <location>
        <begin position="353"/>
        <end position="373"/>
    </location>
</feature>
<feature type="transmembrane region" description="Helical" evidence="8">
    <location>
        <begin position="114"/>
        <end position="131"/>
    </location>
</feature>
<name>A0A6N9H782_9MICO</name>
<dbReference type="EMBL" id="WWEQ01000030">
    <property type="protein sequence ID" value="MYM19957.1"/>
    <property type="molecule type" value="Genomic_DNA"/>
</dbReference>
<dbReference type="AlphaFoldDB" id="A0A6N9H782"/>
<keyword evidence="10" id="KW-1185">Reference proteome</keyword>
<feature type="transmembrane region" description="Helical" evidence="8">
    <location>
        <begin position="445"/>
        <end position="467"/>
    </location>
</feature>
<feature type="transmembrane region" description="Helical" evidence="8">
    <location>
        <begin position="225"/>
        <end position="246"/>
    </location>
</feature>
<dbReference type="RefSeq" id="WP_160953384.1">
    <property type="nucleotide sequence ID" value="NZ_WWEQ01000030.1"/>
</dbReference>
<keyword evidence="5 8" id="KW-0812">Transmembrane</keyword>
<evidence type="ECO:0000256" key="2">
    <source>
        <dbReference type="ARBA" id="ARBA00010100"/>
    </source>
</evidence>
<feature type="transmembrane region" description="Helical" evidence="8">
    <location>
        <begin position="200"/>
        <end position="219"/>
    </location>
</feature>
<evidence type="ECO:0000256" key="1">
    <source>
        <dbReference type="ARBA" id="ARBA00004651"/>
    </source>
</evidence>
<reference evidence="9 10" key="1">
    <citation type="submission" date="2020-01" db="EMBL/GenBank/DDBJ databases">
        <authorList>
            <person name="Deng T."/>
        </authorList>
    </citation>
    <scope>NUCLEOTIDE SEQUENCE [LARGE SCALE GENOMIC DNA]</scope>
    <source>
        <strain evidence="9 10">5221</strain>
    </source>
</reference>
<dbReference type="GO" id="GO:0015295">
    <property type="term" value="F:solute:proton symporter activity"/>
    <property type="evidence" value="ECO:0007669"/>
    <property type="project" value="TreeGrafter"/>
</dbReference>
<keyword evidence="3 8" id="KW-0813">Transport</keyword>
<feature type="transmembrane region" description="Helical" evidence="8">
    <location>
        <begin position="322"/>
        <end position="341"/>
    </location>
</feature>
<keyword evidence="6 8" id="KW-1133">Transmembrane helix</keyword>
<evidence type="ECO:0000313" key="10">
    <source>
        <dbReference type="Proteomes" id="UP000469215"/>
    </source>
</evidence>
<feature type="transmembrane region" description="Helical" evidence="8">
    <location>
        <begin position="138"/>
        <end position="165"/>
    </location>
</feature>
<organism evidence="9 10">
    <name type="scientific">Brevibacterium rongguiense</name>
    <dbReference type="NCBI Taxonomy" id="2695267"/>
    <lineage>
        <taxon>Bacteria</taxon>
        <taxon>Bacillati</taxon>
        <taxon>Actinomycetota</taxon>
        <taxon>Actinomycetes</taxon>
        <taxon>Micrococcales</taxon>
        <taxon>Brevibacteriaceae</taxon>
        <taxon>Brevibacterium</taxon>
    </lineage>
</organism>
<comment type="function">
    <text evidence="8">Uptake of L-lactate across the membrane. Can also transport D-lactate and glycolate.</text>
</comment>
<keyword evidence="7 8" id="KW-0472">Membrane</keyword>